<evidence type="ECO:0000256" key="1">
    <source>
        <dbReference type="PROSITE-ProRule" id="PRU00703"/>
    </source>
</evidence>
<dbReference type="PANTHER" id="PTHR33741">
    <property type="entry name" value="TRANSMEMBRANE PROTEIN DDB_G0269096-RELATED"/>
    <property type="match status" value="1"/>
</dbReference>
<evidence type="ECO:0000256" key="2">
    <source>
        <dbReference type="SAM" id="Phobius"/>
    </source>
</evidence>
<dbReference type="OrthoDB" id="9811720at2"/>
<feature type="domain" description="CBS" evidence="3">
    <location>
        <begin position="309"/>
        <end position="367"/>
    </location>
</feature>
<comment type="caution">
    <text evidence="4">The sequence shown here is derived from an EMBL/GenBank/DDBJ whole genome shotgun (WGS) entry which is preliminary data.</text>
</comment>
<proteinExistence type="predicted"/>
<keyword evidence="2" id="KW-1133">Transmembrane helix</keyword>
<reference evidence="5" key="1">
    <citation type="submission" date="2018-09" db="EMBL/GenBank/DDBJ databases">
        <authorList>
            <person name="Zhu H."/>
        </authorList>
    </citation>
    <scope>NUCLEOTIDE SEQUENCE [LARGE SCALE GENOMIC DNA]</scope>
    <source>
        <strain evidence="5">K1R23-30</strain>
    </source>
</reference>
<keyword evidence="5" id="KW-1185">Reference proteome</keyword>
<accession>A0A3A3FRF3</accession>
<dbReference type="Gene3D" id="3.10.580.10">
    <property type="entry name" value="CBS-domain"/>
    <property type="match status" value="2"/>
</dbReference>
<dbReference type="InterPro" id="IPR046342">
    <property type="entry name" value="CBS_dom_sf"/>
</dbReference>
<evidence type="ECO:0000313" key="5">
    <source>
        <dbReference type="Proteomes" id="UP000265955"/>
    </source>
</evidence>
<protein>
    <submittedName>
        <fullName evidence="4">HPP family protein</fullName>
    </submittedName>
</protein>
<evidence type="ECO:0000259" key="3">
    <source>
        <dbReference type="PROSITE" id="PS51371"/>
    </source>
</evidence>
<feature type="domain" description="CBS" evidence="3">
    <location>
        <begin position="242"/>
        <end position="298"/>
    </location>
</feature>
<dbReference type="InterPro" id="IPR007065">
    <property type="entry name" value="HPP"/>
</dbReference>
<evidence type="ECO:0000313" key="4">
    <source>
        <dbReference type="EMBL" id="RJF96022.1"/>
    </source>
</evidence>
<feature type="transmembrane region" description="Helical" evidence="2">
    <location>
        <begin position="75"/>
        <end position="95"/>
    </location>
</feature>
<dbReference type="PROSITE" id="PS51371">
    <property type="entry name" value="CBS"/>
    <property type="match status" value="2"/>
</dbReference>
<dbReference type="RefSeq" id="WP_119771169.1">
    <property type="nucleotide sequence ID" value="NZ_QYUO01000002.1"/>
</dbReference>
<name>A0A3A3FRF3_9BURK</name>
<feature type="transmembrane region" description="Helical" evidence="2">
    <location>
        <begin position="101"/>
        <end position="119"/>
    </location>
</feature>
<dbReference type="InterPro" id="IPR000644">
    <property type="entry name" value="CBS_dom"/>
</dbReference>
<keyword evidence="1" id="KW-0129">CBS domain</keyword>
<dbReference type="PANTHER" id="PTHR33741:SF5">
    <property type="entry name" value="TRANSMEMBRANE PROTEIN DDB_G0269096-RELATED"/>
    <property type="match status" value="1"/>
</dbReference>
<dbReference type="InterPro" id="IPR058581">
    <property type="entry name" value="TM_HPP"/>
</dbReference>
<dbReference type="SUPFAM" id="SSF54631">
    <property type="entry name" value="CBS-domain pair"/>
    <property type="match status" value="1"/>
</dbReference>
<dbReference type="SMART" id="SM00116">
    <property type="entry name" value="CBS"/>
    <property type="match status" value="2"/>
</dbReference>
<organism evidence="4 5">
    <name type="scientific">Noviherbaspirillum saxi</name>
    <dbReference type="NCBI Taxonomy" id="2320863"/>
    <lineage>
        <taxon>Bacteria</taxon>
        <taxon>Pseudomonadati</taxon>
        <taxon>Pseudomonadota</taxon>
        <taxon>Betaproteobacteria</taxon>
        <taxon>Burkholderiales</taxon>
        <taxon>Oxalobacteraceae</taxon>
        <taxon>Noviherbaspirillum</taxon>
    </lineage>
</organism>
<feature type="transmembrane region" description="Helical" evidence="2">
    <location>
        <begin position="150"/>
        <end position="167"/>
    </location>
</feature>
<feature type="transmembrane region" description="Helical" evidence="2">
    <location>
        <begin position="51"/>
        <end position="68"/>
    </location>
</feature>
<dbReference type="AlphaFoldDB" id="A0A3A3FRF3"/>
<sequence>MSELLAWLKSFIPAPILAARREKAIACLGACVGIGFAEWFSRITFGEANPWFIAPIGASAVLLFAVPASPLAQPWSIIGGNVISALIGVTCAKWIPDPAVAAAVAGAMAIAAMFSLRCLHPPGGAVALTAVLGGPAVTTLGYGFVIFPVAINSGFLLLMALVFNNLLRRRYPHQPHQGNRHGTSDPPPVERLGFTRADLDAAIKEYDELLDVNEDDLQEIFLQAELRAFSRRSGDIRCADIMSRDIVFARPDMTVAQAWAVLSQHDLSSLPVVNSTKRLIGIVTLRDLVAAADGGPPRLRNAVCMRDIMTTKVQVAHATQTIMELVPLFSDRGFHHLPVVDESRSIVGIITQSDLVAALYRRGLEASRVPVMQAVGN</sequence>
<dbReference type="Proteomes" id="UP000265955">
    <property type="component" value="Unassembled WGS sequence"/>
</dbReference>
<dbReference type="CDD" id="cd04600">
    <property type="entry name" value="CBS_pair_HPP_assoc"/>
    <property type="match status" value="1"/>
</dbReference>
<dbReference type="Pfam" id="PF04982">
    <property type="entry name" value="TM_HPP"/>
    <property type="match status" value="1"/>
</dbReference>
<feature type="transmembrane region" description="Helical" evidence="2">
    <location>
        <begin position="24"/>
        <end position="45"/>
    </location>
</feature>
<keyword evidence="2" id="KW-0472">Membrane</keyword>
<gene>
    <name evidence="4" type="ORF">D3871_22010</name>
</gene>
<keyword evidence="2" id="KW-0812">Transmembrane</keyword>
<dbReference type="Pfam" id="PF00571">
    <property type="entry name" value="CBS"/>
    <property type="match status" value="2"/>
</dbReference>
<dbReference type="EMBL" id="QYUO01000002">
    <property type="protein sequence ID" value="RJF96022.1"/>
    <property type="molecule type" value="Genomic_DNA"/>
</dbReference>